<dbReference type="AlphaFoldDB" id="A0A8T0SCR7"/>
<reference evidence="2" key="1">
    <citation type="submission" date="2020-05" db="EMBL/GenBank/DDBJ databases">
        <title>WGS assembly of Panicum virgatum.</title>
        <authorList>
            <person name="Lovell J.T."/>
            <person name="Jenkins J."/>
            <person name="Shu S."/>
            <person name="Juenger T.E."/>
            <person name="Schmutz J."/>
        </authorList>
    </citation>
    <scope>NUCLEOTIDE SEQUENCE</scope>
    <source>
        <strain evidence="2">AP13</strain>
    </source>
</reference>
<dbReference type="EMBL" id="CM029046">
    <property type="protein sequence ID" value="KAG2594189.1"/>
    <property type="molecule type" value="Genomic_DNA"/>
</dbReference>
<proteinExistence type="predicted"/>
<dbReference type="Proteomes" id="UP000823388">
    <property type="component" value="Chromosome 5N"/>
</dbReference>
<evidence type="ECO:0000313" key="2">
    <source>
        <dbReference type="EMBL" id="KAG2594189.1"/>
    </source>
</evidence>
<feature type="compositionally biased region" description="Basic residues" evidence="1">
    <location>
        <begin position="79"/>
        <end position="88"/>
    </location>
</feature>
<accession>A0A8T0SCR7</accession>
<gene>
    <name evidence="2" type="ORF">PVAP13_5NG629302</name>
</gene>
<feature type="compositionally biased region" description="Basic residues" evidence="1">
    <location>
        <begin position="155"/>
        <end position="169"/>
    </location>
</feature>
<organism evidence="2 3">
    <name type="scientific">Panicum virgatum</name>
    <name type="common">Blackwell switchgrass</name>
    <dbReference type="NCBI Taxonomy" id="38727"/>
    <lineage>
        <taxon>Eukaryota</taxon>
        <taxon>Viridiplantae</taxon>
        <taxon>Streptophyta</taxon>
        <taxon>Embryophyta</taxon>
        <taxon>Tracheophyta</taxon>
        <taxon>Spermatophyta</taxon>
        <taxon>Magnoliopsida</taxon>
        <taxon>Liliopsida</taxon>
        <taxon>Poales</taxon>
        <taxon>Poaceae</taxon>
        <taxon>PACMAD clade</taxon>
        <taxon>Panicoideae</taxon>
        <taxon>Panicodae</taxon>
        <taxon>Paniceae</taxon>
        <taxon>Panicinae</taxon>
        <taxon>Panicum</taxon>
        <taxon>Panicum sect. Hiantes</taxon>
    </lineage>
</organism>
<evidence type="ECO:0000313" key="3">
    <source>
        <dbReference type="Proteomes" id="UP000823388"/>
    </source>
</evidence>
<comment type="caution">
    <text evidence="2">The sequence shown here is derived from an EMBL/GenBank/DDBJ whole genome shotgun (WGS) entry which is preliminary data.</text>
</comment>
<sequence length="285" mass="29959">MSEIKGASIANLGGFIWANTASHCFLAVSSREQASDQIASFTEIPLTKSDDPYYWAGTQPNLWQFQVPRRQGRLRVARHRPVRRRGLRRPAAAAGGPLREGGGSLLGSVPGGKVPRAASGGTVRGRRGAEGGHEGGEGEPGASGAAAQGEEVPGRRRRHRPRRHSRRRPAGALARCARGGRRGARPERRGAPGSAPVGGGVQLQGSCEGVPARQGPPSLLLRRDQGEVRLAGQLDAAQMNIELCSASSSNENALACLCLVGRHRTVLIALATYCTSLGPARTSIV</sequence>
<name>A0A8T0SCR7_PANVG</name>
<evidence type="ECO:0000256" key="1">
    <source>
        <dbReference type="SAM" id="MobiDB-lite"/>
    </source>
</evidence>
<feature type="compositionally biased region" description="Low complexity" evidence="1">
    <location>
        <begin position="140"/>
        <end position="151"/>
    </location>
</feature>
<keyword evidence="3" id="KW-1185">Reference proteome</keyword>
<protein>
    <submittedName>
        <fullName evidence="2">Uncharacterized protein</fullName>
    </submittedName>
</protein>
<feature type="compositionally biased region" description="Basic and acidic residues" evidence="1">
    <location>
        <begin position="127"/>
        <end position="136"/>
    </location>
</feature>
<feature type="region of interest" description="Disordered" evidence="1">
    <location>
        <begin position="79"/>
        <end position="202"/>
    </location>
</feature>